<accession>A0AB37AQ82</accession>
<evidence type="ECO:0000256" key="9">
    <source>
        <dbReference type="ARBA" id="ARBA00023136"/>
    </source>
</evidence>
<feature type="signal peptide" evidence="11">
    <location>
        <begin position="1"/>
        <end position="25"/>
    </location>
</feature>
<dbReference type="RefSeq" id="WP_105777445.1">
    <property type="nucleotide sequence ID" value="NZ_PVFQ01000042.1"/>
</dbReference>
<dbReference type="AlphaFoldDB" id="A0AB37AQ82"/>
<keyword evidence="8" id="KW-0626">Porin</keyword>
<comment type="caution">
    <text evidence="13">The sequence shown here is derived from an EMBL/GenBank/DDBJ whole genome shotgun (WGS) entry which is preliminary data.</text>
</comment>
<keyword evidence="9" id="KW-0472">Membrane</keyword>
<keyword evidence="6 11" id="KW-0732">Signal</keyword>
<evidence type="ECO:0000256" key="10">
    <source>
        <dbReference type="ARBA" id="ARBA00023237"/>
    </source>
</evidence>
<keyword evidence="10" id="KW-0998">Cell outer membrane</keyword>
<evidence type="ECO:0000256" key="1">
    <source>
        <dbReference type="ARBA" id="ARBA00004571"/>
    </source>
</evidence>
<dbReference type="Gene3D" id="2.40.160.10">
    <property type="entry name" value="Porin"/>
    <property type="match status" value="1"/>
</dbReference>
<evidence type="ECO:0000313" key="14">
    <source>
        <dbReference type="Proteomes" id="UP000237811"/>
    </source>
</evidence>
<keyword evidence="4" id="KW-1134">Transmembrane beta strand</keyword>
<evidence type="ECO:0000256" key="6">
    <source>
        <dbReference type="ARBA" id="ARBA00022729"/>
    </source>
</evidence>
<dbReference type="GO" id="GO:0046930">
    <property type="term" value="C:pore complex"/>
    <property type="evidence" value="ECO:0007669"/>
    <property type="project" value="UniProtKB-KW"/>
</dbReference>
<evidence type="ECO:0000256" key="7">
    <source>
        <dbReference type="ARBA" id="ARBA00023065"/>
    </source>
</evidence>
<comment type="subunit">
    <text evidence="2">Homotrimer.</text>
</comment>
<dbReference type="SUPFAM" id="SSF56935">
    <property type="entry name" value="Porins"/>
    <property type="match status" value="1"/>
</dbReference>
<dbReference type="InterPro" id="IPR023614">
    <property type="entry name" value="Porin_dom_sf"/>
</dbReference>
<evidence type="ECO:0000256" key="3">
    <source>
        <dbReference type="ARBA" id="ARBA00022448"/>
    </source>
</evidence>
<dbReference type="InterPro" id="IPR033900">
    <property type="entry name" value="Gram_neg_porin_domain"/>
</dbReference>
<dbReference type="Proteomes" id="UP000237811">
    <property type="component" value="Unassembled WGS sequence"/>
</dbReference>
<keyword evidence="3" id="KW-0813">Transport</keyword>
<dbReference type="GO" id="GO:0015288">
    <property type="term" value="F:porin activity"/>
    <property type="evidence" value="ECO:0007669"/>
    <property type="project" value="UniProtKB-KW"/>
</dbReference>
<evidence type="ECO:0000259" key="12">
    <source>
        <dbReference type="Pfam" id="PF13609"/>
    </source>
</evidence>
<name>A0AB37AQ82_9BURK</name>
<dbReference type="GO" id="GO:0006811">
    <property type="term" value="P:monoatomic ion transport"/>
    <property type="evidence" value="ECO:0007669"/>
    <property type="project" value="UniProtKB-KW"/>
</dbReference>
<sequence length="375" mass="39528">MAEIDVKRKSLLAFCLLGCAGPGVAQSSVMLYGTISTGLVYSGDVGGSSYVGILDNDHWNTTLGMKGNEDLGGGTSAIFNLQVSFRPSSGALSGAGGCTQVFCKAYLGISNKQLGVLTLGRQQDFMVDLLPYEANYYSTTLAAIPGGLNRFNSPGINNGIKYRQSFGPVSLGFMYALSDSSATGQPMSGRSLSALLSYHKGGFDAGLAWSSFSHYAFKPWSATTGIGFPTGVFWNVRGVSGTNASVPLDRLDMAGAGASYDFGATRVAVGAFDIHMRAKSGHSGSMPVLDFNVSRRLRPDLMLAGGYWHANFPAGGFRADNVNVSLDYLLSKRTDVFIAPVYERVSGSGHAQMFMLGAASGGNQLAVDVGIRHNF</sequence>
<evidence type="ECO:0000256" key="4">
    <source>
        <dbReference type="ARBA" id="ARBA00022452"/>
    </source>
</evidence>
<gene>
    <name evidence="13" type="ORF">C6P99_18550</name>
</gene>
<dbReference type="InterPro" id="IPR002299">
    <property type="entry name" value="Porin_Neis"/>
</dbReference>
<dbReference type="CDD" id="cd00342">
    <property type="entry name" value="gram_neg_porins"/>
    <property type="match status" value="1"/>
</dbReference>
<dbReference type="InterPro" id="IPR050298">
    <property type="entry name" value="Gram-neg_bact_OMP"/>
</dbReference>
<dbReference type="GO" id="GO:0009279">
    <property type="term" value="C:cell outer membrane"/>
    <property type="evidence" value="ECO:0007669"/>
    <property type="project" value="UniProtKB-SubCell"/>
</dbReference>
<evidence type="ECO:0000256" key="5">
    <source>
        <dbReference type="ARBA" id="ARBA00022692"/>
    </source>
</evidence>
<protein>
    <submittedName>
        <fullName evidence="13">Porin</fullName>
    </submittedName>
</protein>
<organism evidence="13 14">
    <name type="scientific">Burkholderia multivorans</name>
    <dbReference type="NCBI Taxonomy" id="87883"/>
    <lineage>
        <taxon>Bacteria</taxon>
        <taxon>Pseudomonadati</taxon>
        <taxon>Pseudomonadota</taxon>
        <taxon>Betaproteobacteria</taxon>
        <taxon>Burkholderiales</taxon>
        <taxon>Burkholderiaceae</taxon>
        <taxon>Burkholderia</taxon>
        <taxon>Burkholderia cepacia complex</taxon>
    </lineage>
</organism>
<proteinExistence type="predicted"/>
<dbReference type="PANTHER" id="PTHR34501:SF9">
    <property type="entry name" value="MAJOR OUTER MEMBRANE PROTEIN P.IA"/>
    <property type="match status" value="1"/>
</dbReference>
<comment type="subcellular location">
    <subcellularLocation>
        <location evidence="1">Cell outer membrane</location>
        <topology evidence="1">Multi-pass membrane protein</topology>
    </subcellularLocation>
</comment>
<evidence type="ECO:0000256" key="2">
    <source>
        <dbReference type="ARBA" id="ARBA00011233"/>
    </source>
</evidence>
<feature type="domain" description="Porin" evidence="12">
    <location>
        <begin position="16"/>
        <end position="339"/>
    </location>
</feature>
<dbReference type="PRINTS" id="PR00184">
    <property type="entry name" value="NEISSPPORIN"/>
</dbReference>
<keyword evidence="5" id="KW-0812">Transmembrane</keyword>
<keyword evidence="7" id="KW-0406">Ion transport</keyword>
<dbReference type="EMBL" id="PVFR01000057">
    <property type="protein sequence ID" value="PRE45658.1"/>
    <property type="molecule type" value="Genomic_DNA"/>
</dbReference>
<dbReference type="PANTHER" id="PTHR34501">
    <property type="entry name" value="PROTEIN YDDL-RELATED"/>
    <property type="match status" value="1"/>
</dbReference>
<evidence type="ECO:0000313" key="13">
    <source>
        <dbReference type="EMBL" id="PRE45658.1"/>
    </source>
</evidence>
<dbReference type="Pfam" id="PF13609">
    <property type="entry name" value="Porin_4"/>
    <property type="match status" value="1"/>
</dbReference>
<reference evidence="13 14" key="1">
    <citation type="submission" date="2018-03" db="EMBL/GenBank/DDBJ databases">
        <authorList>
            <person name="Nguyen K."/>
            <person name="Fouts D."/>
            <person name="Sutton G."/>
        </authorList>
    </citation>
    <scope>NUCLEOTIDE SEQUENCE [LARGE SCALE GENOMIC DNA]</scope>
    <source>
        <strain evidence="13 14">AU14328</strain>
    </source>
</reference>
<feature type="chain" id="PRO_5044202550" evidence="11">
    <location>
        <begin position="26"/>
        <end position="375"/>
    </location>
</feature>
<evidence type="ECO:0000256" key="11">
    <source>
        <dbReference type="SAM" id="SignalP"/>
    </source>
</evidence>
<evidence type="ECO:0000256" key="8">
    <source>
        <dbReference type="ARBA" id="ARBA00023114"/>
    </source>
</evidence>